<name>A0ABS7BKF1_9SPHN</name>
<feature type="chain" id="PRO_5045482583" evidence="1">
    <location>
        <begin position="22"/>
        <end position="120"/>
    </location>
</feature>
<sequence>MAYAFLFTALLLGATPTPSPATSPVAAERAAHTLPACRPLGLAPGVVPATSVLATRANVLQADIATARKARALTQEQADALWQQADQVRQRVAGKVRLPVATRAATHRTLESVATQLCHR</sequence>
<comment type="caution">
    <text evidence="2">The sequence shown here is derived from an EMBL/GenBank/DDBJ whole genome shotgun (WGS) entry which is preliminary data.</text>
</comment>
<evidence type="ECO:0000256" key="1">
    <source>
        <dbReference type="SAM" id="SignalP"/>
    </source>
</evidence>
<keyword evidence="3" id="KW-1185">Reference proteome</keyword>
<proteinExistence type="predicted"/>
<dbReference type="Proteomes" id="UP000759103">
    <property type="component" value="Unassembled WGS sequence"/>
</dbReference>
<feature type="signal peptide" evidence="1">
    <location>
        <begin position="1"/>
        <end position="21"/>
    </location>
</feature>
<evidence type="ECO:0000313" key="3">
    <source>
        <dbReference type="Proteomes" id="UP000759103"/>
    </source>
</evidence>
<keyword evidence="1" id="KW-0732">Signal</keyword>
<evidence type="ECO:0000313" key="2">
    <source>
        <dbReference type="EMBL" id="MBW6529947.1"/>
    </source>
</evidence>
<reference evidence="2 3" key="1">
    <citation type="submission" date="2021-07" db="EMBL/GenBank/DDBJ databases">
        <title>Sphingomonas sp.</title>
        <authorList>
            <person name="Feng G."/>
            <person name="Li J."/>
            <person name="Pan M."/>
        </authorList>
    </citation>
    <scope>NUCLEOTIDE SEQUENCE [LARGE SCALE GENOMIC DNA]</scope>
    <source>
        <strain evidence="2 3">RRHST34</strain>
    </source>
</reference>
<gene>
    <name evidence="2" type="ORF">KZ820_04305</name>
</gene>
<dbReference type="EMBL" id="JAHXZN010000001">
    <property type="protein sequence ID" value="MBW6529947.1"/>
    <property type="molecule type" value="Genomic_DNA"/>
</dbReference>
<protein>
    <submittedName>
        <fullName evidence="2">Uncharacterized protein</fullName>
    </submittedName>
</protein>
<accession>A0ABS7BKF1</accession>
<dbReference type="RefSeq" id="WP_219747399.1">
    <property type="nucleotide sequence ID" value="NZ_JAHXZN010000001.1"/>
</dbReference>
<organism evidence="2 3">
    <name type="scientific">Sphingomonas citri</name>
    <dbReference type="NCBI Taxonomy" id="2862499"/>
    <lineage>
        <taxon>Bacteria</taxon>
        <taxon>Pseudomonadati</taxon>
        <taxon>Pseudomonadota</taxon>
        <taxon>Alphaproteobacteria</taxon>
        <taxon>Sphingomonadales</taxon>
        <taxon>Sphingomonadaceae</taxon>
        <taxon>Sphingomonas</taxon>
    </lineage>
</organism>